<sequence>MLPCQAADHQPHGTRSFFSLSVGTSDGWLFVVDSLSEMIMLDPTTGAELSVEERTPSLVEDHLLDQAEESRGNSDHLSLIWVQDRSPTRPA</sequence>
<reference evidence="1" key="2">
    <citation type="submission" date="2023-06" db="EMBL/GenBank/DDBJ databases">
        <authorList>
            <person name="Ma L."/>
            <person name="Liu K.-W."/>
            <person name="Li Z."/>
            <person name="Hsiao Y.-Y."/>
            <person name="Qi Y."/>
            <person name="Fu T."/>
            <person name="Tang G."/>
            <person name="Zhang D."/>
            <person name="Sun W.-H."/>
            <person name="Liu D.-K."/>
            <person name="Li Y."/>
            <person name="Chen G.-Z."/>
            <person name="Liu X.-D."/>
            <person name="Liao X.-Y."/>
            <person name="Jiang Y.-T."/>
            <person name="Yu X."/>
            <person name="Hao Y."/>
            <person name="Huang J."/>
            <person name="Zhao X.-W."/>
            <person name="Ke S."/>
            <person name="Chen Y.-Y."/>
            <person name="Wu W.-L."/>
            <person name="Hsu J.-L."/>
            <person name="Lin Y.-F."/>
            <person name="Huang M.-D."/>
            <person name="Li C.-Y."/>
            <person name="Huang L."/>
            <person name="Wang Z.-W."/>
            <person name="Zhao X."/>
            <person name="Zhong W.-Y."/>
            <person name="Peng D.-H."/>
            <person name="Ahmad S."/>
            <person name="Lan S."/>
            <person name="Zhang J.-S."/>
            <person name="Tsai W.-C."/>
            <person name="Van De Peer Y."/>
            <person name="Liu Z.-J."/>
        </authorList>
    </citation>
    <scope>NUCLEOTIDE SEQUENCE</scope>
    <source>
        <strain evidence="1">CP</strain>
        <tissue evidence="1">Leaves</tissue>
    </source>
</reference>
<proteinExistence type="predicted"/>
<comment type="caution">
    <text evidence="1">The sequence shown here is derived from an EMBL/GenBank/DDBJ whole genome shotgun (WGS) entry which is preliminary data.</text>
</comment>
<gene>
    <name evidence="1" type="ORF">QJS10_CPA06g02094</name>
</gene>
<organism evidence="1 2">
    <name type="scientific">Acorus calamus</name>
    <name type="common">Sweet flag</name>
    <dbReference type="NCBI Taxonomy" id="4465"/>
    <lineage>
        <taxon>Eukaryota</taxon>
        <taxon>Viridiplantae</taxon>
        <taxon>Streptophyta</taxon>
        <taxon>Embryophyta</taxon>
        <taxon>Tracheophyta</taxon>
        <taxon>Spermatophyta</taxon>
        <taxon>Magnoliopsida</taxon>
        <taxon>Liliopsida</taxon>
        <taxon>Acoraceae</taxon>
        <taxon>Acorus</taxon>
    </lineage>
</organism>
<dbReference type="EMBL" id="JAUJYO010000006">
    <property type="protein sequence ID" value="KAK1313089.1"/>
    <property type="molecule type" value="Genomic_DNA"/>
</dbReference>
<protein>
    <submittedName>
        <fullName evidence="1">Uncharacterized protein</fullName>
    </submittedName>
</protein>
<keyword evidence="2" id="KW-1185">Reference proteome</keyword>
<dbReference type="Proteomes" id="UP001180020">
    <property type="component" value="Unassembled WGS sequence"/>
</dbReference>
<reference evidence="1" key="1">
    <citation type="journal article" date="2023" name="Nat. Commun.">
        <title>Diploid and tetraploid genomes of Acorus and the evolution of monocots.</title>
        <authorList>
            <person name="Ma L."/>
            <person name="Liu K.W."/>
            <person name="Li Z."/>
            <person name="Hsiao Y.Y."/>
            <person name="Qi Y."/>
            <person name="Fu T."/>
            <person name="Tang G.D."/>
            <person name="Zhang D."/>
            <person name="Sun W.H."/>
            <person name="Liu D.K."/>
            <person name="Li Y."/>
            <person name="Chen G.Z."/>
            <person name="Liu X.D."/>
            <person name="Liao X.Y."/>
            <person name="Jiang Y.T."/>
            <person name="Yu X."/>
            <person name="Hao Y."/>
            <person name="Huang J."/>
            <person name="Zhao X.W."/>
            <person name="Ke S."/>
            <person name="Chen Y.Y."/>
            <person name="Wu W.L."/>
            <person name="Hsu J.L."/>
            <person name="Lin Y.F."/>
            <person name="Huang M.D."/>
            <person name="Li C.Y."/>
            <person name="Huang L."/>
            <person name="Wang Z.W."/>
            <person name="Zhao X."/>
            <person name="Zhong W.Y."/>
            <person name="Peng D.H."/>
            <person name="Ahmad S."/>
            <person name="Lan S."/>
            <person name="Zhang J.S."/>
            <person name="Tsai W.C."/>
            <person name="Van de Peer Y."/>
            <person name="Liu Z.J."/>
        </authorList>
    </citation>
    <scope>NUCLEOTIDE SEQUENCE</scope>
    <source>
        <strain evidence="1">CP</strain>
    </source>
</reference>
<evidence type="ECO:0000313" key="2">
    <source>
        <dbReference type="Proteomes" id="UP001180020"/>
    </source>
</evidence>
<name>A0AAV9EJE8_ACOCL</name>
<dbReference type="AlphaFoldDB" id="A0AAV9EJE8"/>
<evidence type="ECO:0000313" key="1">
    <source>
        <dbReference type="EMBL" id="KAK1313089.1"/>
    </source>
</evidence>
<accession>A0AAV9EJE8</accession>